<dbReference type="EMBL" id="CP046509">
    <property type="protein sequence ID" value="QGU85732.1"/>
    <property type="molecule type" value="Genomic_DNA"/>
</dbReference>
<reference evidence="1 2" key="1">
    <citation type="submission" date="2019-12" db="EMBL/GenBank/DDBJ databases">
        <title>Erwinia sp. nov., isolated from droppings of birds in the Qinghai-Tiebt plateau of China.</title>
        <authorList>
            <person name="Ge Y."/>
        </authorList>
    </citation>
    <scope>NUCLEOTIDE SEQUENCE [LARGE SCALE GENOMIC DNA]</scope>
    <source>
        <strain evidence="1 2">J780</strain>
    </source>
</reference>
<sequence>MRHILLTSGAIILLTAICVIILPRDKTDVDRSSFSLACKGDVHFYIQQPDAAATMDGNLSLTTLGNKRLALGFSGKLHTDKGSFTLSRTLMMDYIYHAENNILELNYAASHATNVDTAPEDVFFHALLKGRLFILKLSRLSDNTLLISDATTPLYACVNQ</sequence>
<gene>
    <name evidence="1" type="ORF">GN242_00195</name>
</gene>
<dbReference type="KEGG" id="erwi:GN242_00195"/>
<accession>A0A6I6EM99</accession>
<evidence type="ECO:0000313" key="2">
    <source>
        <dbReference type="Proteomes" id="UP000424752"/>
    </source>
</evidence>
<protein>
    <submittedName>
        <fullName evidence="1">Uncharacterized protein</fullName>
    </submittedName>
</protein>
<dbReference type="AlphaFoldDB" id="A0A6I6EM99"/>
<evidence type="ECO:0000313" key="1">
    <source>
        <dbReference type="EMBL" id="QGU85732.1"/>
    </source>
</evidence>
<proteinExistence type="predicted"/>
<dbReference type="Proteomes" id="UP000424752">
    <property type="component" value="Chromosome"/>
</dbReference>
<organism evidence="1 2">
    <name type="scientific">Erwinia sorbitola</name>
    <dbReference type="NCBI Taxonomy" id="2681984"/>
    <lineage>
        <taxon>Bacteria</taxon>
        <taxon>Pseudomonadati</taxon>
        <taxon>Pseudomonadota</taxon>
        <taxon>Gammaproteobacteria</taxon>
        <taxon>Enterobacterales</taxon>
        <taxon>Erwiniaceae</taxon>
        <taxon>Erwinia</taxon>
    </lineage>
</organism>
<name>A0A6I6EM99_9GAMM</name>